<dbReference type="Pfam" id="PF07690">
    <property type="entry name" value="MFS_1"/>
    <property type="match status" value="1"/>
</dbReference>
<feature type="transmembrane region" description="Helical" evidence="7">
    <location>
        <begin position="218"/>
        <end position="236"/>
    </location>
</feature>
<name>A0ABV8CTJ3_9STRE</name>
<feature type="transmembrane region" description="Helical" evidence="7">
    <location>
        <begin position="379"/>
        <end position="398"/>
    </location>
</feature>
<evidence type="ECO:0000256" key="5">
    <source>
        <dbReference type="ARBA" id="ARBA00022989"/>
    </source>
</evidence>
<dbReference type="Gene3D" id="1.20.1250.20">
    <property type="entry name" value="MFS general substrate transporter like domains"/>
    <property type="match status" value="1"/>
</dbReference>
<dbReference type="RefSeq" id="WP_380424091.1">
    <property type="nucleotide sequence ID" value="NZ_JBHRZV010000001.1"/>
</dbReference>
<dbReference type="SUPFAM" id="SSF103473">
    <property type="entry name" value="MFS general substrate transporter"/>
    <property type="match status" value="1"/>
</dbReference>
<feature type="transmembrane region" description="Helical" evidence="7">
    <location>
        <begin position="248"/>
        <end position="279"/>
    </location>
</feature>
<dbReference type="InterPro" id="IPR050171">
    <property type="entry name" value="MFS_Transporters"/>
</dbReference>
<keyword evidence="5 7" id="KW-1133">Transmembrane helix</keyword>
<evidence type="ECO:0000256" key="3">
    <source>
        <dbReference type="ARBA" id="ARBA00022475"/>
    </source>
</evidence>
<comment type="subcellular location">
    <subcellularLocation>
        <location evidence="1">Cell membrane</location>
        <topology evidence="1">Multi-pass membrane protein</topology>
    </subcellularLocation>
</comment>
<evidence type="ECO:0000256" key="4">
    <source>
        <dbReference type="ARBA" id="ARBA00022692"/>
    </source>
</evidence>
<protein>
    <submittedName>
        <fullName evidence="9">MDR family MFS transporter</fullName>
    </submittedName>
</protein>
<evidence type="ECO:0000313" key="9">
    <source>
        <dbReference type="EMBL" id="MFC3927025.1"/>
    </source>
</evidence>
<dbReference type="InterPro" id="IPR036259">
    <property type="entry name" value="MFS_trans_sf"/>
</dbReference>
<evidence type="ECO:0000256" key="7">
    <source>
        <dbReference type="SAM" id="Phobius"/>
    </source>
</evidence>
<feature type="transmembrane region" description="Helical" evidence="7">
    <location>
        <begin position="164"/>
        <end position="185"/>
    </location>
</feature>
<comment type="caution">
    <text evidence="9">The sequence shown here is derived from an EMBL/GenBank/DDBJ whole genome shotgun (WGS) entry which is preliminary data.</text>
</comment>
<keyword evidence="10" id="KW-1185">Reference proteome</keyword>
<feature type="transmembrane region" description="Helical" evidence="7">
    <location>
        <begin position="351"/>
        <end position="373"/>
    </location>
</feature>
<keyword evidence="2" id="KW-0813">Transport</keyword>
<keyword evidence="6 7" id="KW-0472">Membrane</keyword>
<dbReference type="PANTHER" id="PTHR23517">
    <property type="entry name" value="RESISTANCE PROTEIN MDTM, PUTATIVE-RELATED-RELATED"/>
    <property type="match status" value="1"/>
</dbReference>
<dbReference type="EMBL" id="JBHRZV010000001">
    <property type="protein sequence ID" value="MFC3927025.1"/>
    <property type="molecule type" value="Genomic_DNA"/>
</dbReference>
<feature type="transmembrane region" description="Helical" evidence="7">
    <location>
        <begin position="291"/>
        <end position="312"/>
    </location>
</feature>
<dbReference type="PROSITE" id="PS50850">
    <property type="entry name" value="MFS"/>
    <property type="match status" value="1"/>
</dbReference>
<sequence>MNEFFSLPKQIQLGEAMRFLSIMIGSAVLPFMSMYYVSYFGTFWTGILIVVTQVAGFIASLYGGHLSDALGRKTVIKQGYLLSAVGWLVAIIANVPGHPLPWITFIGVFMVNIGSNYFSPAFDAMVIDMTDETNRRFVYTIGYWLINIAVMLGAGIAGLFYDQFFFELLIALLIVEMLCYAVVIAKFGETKPEHVEFDHGHGIFDSFRNYGEVLSDKAFLTYTLGIILYGAIWAQVDNYLAVHLKLHFVPAVIFGQTITGAKMLSSAVFINTVMIVLLMTTINRLTKSFKLAPQLILGGGLFVVGMMLAFVFNQFVPIALTVVIYTFGEMIYVPASQVLRADMMDEAKVGSYSGLVSMAGPVGNIIAGTMVSLSHFTGIIGVEITLILLAVCGIGMMIRAAQMKQLEI</sequence>
<evidence type="ECO:0000313" key="10">
    <source>
        <dbReference type="Proteomes" id="UP001595807"/>
    </source>
</evidence>
<dbReference type="InterPro" id="IPR020846">
    <property type="entry name" value="MFS_dom"/>
</dbReference>
<gene>
    <name evidence="9" type="ORF">ACFORF_00035</name>
</gene>
<dbReference type="Proteomes" id="UP001595807">
    <property type="component" value="Unassembled WGS sequence"/>
</dbReference>
<organism evidence="9 10">
    <name type="scientific">Streptococcus caprae</name>
    <dbReference type="NCBI Taxonomy" id="1640501"/>
    <lineage>
        <taxon>Bacteria</taxon>
        <taxon>Bacillati</taxon>
        <taxon>Bacillota</taxon>
        <taxon>Bacilli</taxon>
        <taxon>Lactobacillales</taxon>
        <taxon>Streptococcaceae</taxon>
        <taxon>Streptococcus</taxon>
    </lineage>
</organism>
<reference evidence="10" key="1">
    <citation type="journal article" date="2019" name="Int. J. Syst. Evol. Microbiol.">
        <title>The Global Catalogue of Microorganisms (GCM) 10K type strain sequencing project: providing services to taxonomists for standard genome sequencing and annotation.</title>
        <authorList>
            <consortium name="The Broad Institute Genomics Platform"/>
            <consortium name="The Broad Institute Genome Sequencing Center for Infectious Disease"/>
            <person name="Wu L."/>
            <person name="Ma J."/>
        </authorList>
    </citation>
    <scope>NUCLEOTIDE SEQUENCE [LARGE SCALE GENOMIC DNA]</scope>
    <source>
        <strain evidence="10">CCUG 67170</strain>
    </source>
</reference>
<evidence type="ECO:0000256" key="6">
    <source>
        <dbReference type="ARBA" id="ARBA00023136"/>
    </source>
</evidence>
<dbReference type="CDD" id="cd17329">
    <property type="entry name" value="MFS_MdtH_MDR_like"/>
    <property type="match status" value="1"/>
</dbReference>
<evidence type="ECO:0000256" key="1">
    <source>
        <dbReference type="ARBA" id="ARBA00004651"/>
    </source>
</evidence>
<feature type="transmembrane region" description="Helical" evidence="7">
    <location>
        <begin position="138"/>
        <end position="158"/>
    </location>
</feature>
<proteinExistence type="predicted"/>
<evidence type="ECO:0000256" key="2">
    <source>
        <dbReference type="ARBA" id="ARBA00022448"/>
    </source>
</evidence>
<dbReference type="InterPro" id="IPR011701">
    <property type="entry name" value="MFS"/>
</dbReference>
<keyword evidence="3" id="KW-1003">Cell membrane</keyword>
<keyword evidence="4 7" id="KW-0812">Transmembrane</keyword>
<evidence type="ECO:0000259" key="8">
    <source>
        <dbReference type="PROSITE" id="PS50850"/>
    </source>
</evidence>
<feature type="transmembrane region" description="Helical" evidence="7">
    <location>
        <begin position="318"/>
        <end position="339"/>
    </location>
</feature>
<feature type="transmembrane region" description="Helical" evidence="7">
    <location>
        <begin position="99"/>
        <end position="118"/>
    </location>
</feature>
<feature type="transmembrane region" description="Helical" evidence="7">
    <location>
        <begin position="19"/>
        <end position="37"/>
    </location>
</feature>
<dbReference type="PANTHER" id="PTHR23517:SF3">
    <property type="entry name" value="INTEGRAL MEMBRANE TRANSPORT PROTEIN"/>
    <property type="match status" value="1"/>
</dbReference>
<feature type="domain" description="Major facilitator superfamily (MFS) profile" evidence="8">
    <location>
        <begin position="1"/>
        <end position="407"/>
    </location>
</feature>
<feature type="transmembrane region" description="Helical" evidence="7">
    <location>
        <begin position="43"/>
        <end position="63"/>
    </location>
</feature>
<accession>A0ABV8CTJ3</accession>
<feature type="transmembrane region" description="Helical" evidence="7">
    <location>
        <begin position="75"/>
        <end position="93"/>
    </location>
</feature>